<accession>A0A9Q1L6H9</accession>
<evidence type="ECO:0000313" key="2">
    <source>
        <dbReference type="Proteomes" id="UP001152561"/>
    </source>
</evidence>
<keyword evidence="2" id="KW-1185">Reference proteome</keyword>
<evidence type="ECO:0000313" key="1">
    <source>
        <dbReference type="EMBL" id="KAJ8529684.1"/>
    </source>
</evidence>
<dbReference type="OrthoDB" id="1304282at2759"/>
<dbReference type="Proteomes" id="UP001152561">
    <property type="component" value="Unassembled WGS sequence"/>
</dbReference>
<name>A0A9Q1L6H9_9SOLA</name>
<organism evidence="1 2">
    <name type="scientific">Anisodus acutangulus</name>
    <dbReference type="NCBI Taxonomy" id="402998"/>
    <lineage>
        <taxon>Eukaryota</taxon>
        <taxon>Viridiplantae</taxon>
        <taxon>Streptophyta</taxon>
        <taxon>Embryophyta</taxon>
        <taxon>Tracheophyta</taxon>
        <taxon>Spermatophyta</taxon>
        <taxon>Magnoliopsida</taxon>
        <taxon>eudicotyledons</taxon>
        <taxon>Gunneridae</taxon>
        <taxon>Pentapetalae</taxon>
        <taxon>asterids</taxon>
        <taxon>lamiids</taxon>
        <taxon>Solanales</taxon>
        <taxon>Solanaceae</taxon>
        <taxon>Solanoideae</taxon>
        <taxon>Hyoscyameae</taxon>
        <taxon>Anisodus</taxon>
    </lineage>
</organism>
<proteinExistence type="predicted"/>
<comment type="caution">
    <text evidence="1">The sequence shown here is derived from an EMBL/GenBank/DDBJ whole genome shotgun (WGS) entry which is preliminary data.</text>
</comment>
<protein>
    <submittedName>
        <fullName evidence="1">Uncharacterized protein</fullName>
    </submittedName>
</protein>
<reference evidence="2" key="1">
    <citation type="journal article" date="2023" name="Proc. Natl. Acad. Sci. U.S.A.">
        <title>Genomic and structural basis for evolution of tropane alkaloid biosynthesis.</title>
        <authorList>
            <person name="Wanga Y.-J."/>
            <person name="Taina T."/>
            <person name="Yua J.-Y."/>
            <person name="Lia J."/>
            <person name="Xua B."/>
            <person name="Chenc J."/>
            <person name="D'Auriad J.C."/>
            <person name="Huanga J.-P."/>
            <person name="Huanga S.-X."/>
        </authorList>
    </citation>
    <scope>NUCLEOTIDE SEQUENCE [LARGE SCALE GENOMIC DNA]</scope>
    <source>
        <strain evidence="2">cv. KIB-2019</strain>
    </source>
</reference>
<sequence length="120" mass="13019">MIIEDEIQYSACLIIVNEKPDPIAMQASRNQGITLIIKDYRGRKPFLQCEYCHFTGHTKENRYKLIGYPADGKQKKRTCYGGGYAKNGAGHGNAGSHGGHVGGTGQYGGQGYVNSKSYGG</sequence>
<dbReference type="AlphaFoldDB" id="A0A9Q1L6H9"/>
<dbReference type="EMBL" id="JAJAGQ010000022">
    <property type="protein sequence ID" value="KAJ8529684.1"/>
    <property type="molecule type" value="Genomic_DNA"/>
</dbReference>
<gene>
    <name evidence="1" type="ORF">K7X08_036519</name>
</gene>